<name>A0A6S7ARQ4_9BURK</name>
<accession>A0A6S7ARQ4</accession>
<organism evidence="1 2">
    <name type="scientific">Pararobbsia alpina</name>
    <dbReference type="NCBI Taxonomy" id="621374"/>
    <lineage>
        <taxon>Bacteria</taxon>
        <taxon>Pseudomonadati</taxon>
        <taxon>Pseudomonadota</taxon>
        <taxon>Betaproteobacteria</taxon>
        <taxon>Burkholderiales</taxon>
        <taxon>Burkholderiaceae</taxon>
        <taxon>Pararobbsia</taxon>
    </lineage>
</organism>
<sequence>MIADRTCKAVFFRPHLRTGCLRLIVTYSAGRVPRKEKMTRNRGREEDQDIRWLPVQRCGRRHSCRYGITSRFIQ</sequence>
<evidence type="ECO:0000313" key="2">
    <source>
        <dbReference type="Proteomes" id="UP000494115"/>
    </source>
</evidence>
<protein>
    <submittedName>
        <fullName evidence="1">Uncharacterized protein</fullName>
    </submittedName>
</protein>
<proteinExistence type="predicted"/>
<reference evidence="1 2" key="1">
    <citation type="submission" date="2020-04" db="EMBL/GenBank/DDBJ databases">
        <authorList>
            <person name="De Canck E."/>
        </authorList>
    </citation>
    <scope>NUCLEOTIDE SEQUENCE [LARGE SCALE GENOMIC DNA]</scope>
    <source>
        <strain evidence="1 2">LMG 28138</strain>
    </source>
</reference>
<keyword evidence="2" id="KW-1185">Reference proteome</keyword>
<dbReference type="Proteomes" id="UP000494115">
    <property type="component" value="Unassembled WGS sequence"/>
</dbReference>
<evidence type="ECO:0000313" key="1">
    <source>
        <dbReference type="EMBL" id="CAB3775725.1"/>
    </source>
</evidence>
<dbReference type="AlphaFoldDB" id="A0A6S7ARQ4"/>
<dbReference type="EMBL" id="CADIKM010000001">
    <property type="protein sequence ID" value="CAB3775725.1"/>
    <property type="molecule type" value="Genomic_DNA"/>
</dbReference>
<gene>
    <name evidence="1" type="ORF">LMG28138_00002</name>
</gene>